<evidence type="ECO:0000256" key="2">
    <source>
        <dbReference type="ARBA" id="ARBA00022741"/>
    </source>
</evidence>
<comment type="similarity">
    <text evidence="1 5">Belongs to the 5-formyltetrahydrofolate cyclo-ligase family.</text>
</comment>
<dbReference type="RefSeq" id="WP_316415331.1">
    <property type="nucleotide sequence ID" value="NZ_AP027080.1"/>
</dbReference>
<reference evidence="7" key="1">
    <citation type="journal article" date="2023" name="Int. J. Syst. Evol. Microbiol.">
        <title>Mesoterricola silvestris gen. nov., sp. nov., Mesoterricola sediminis sp. nov., Geothrix oryzae sp. nov., Geothrix edaphica sp. nov., Geothrix rubra sp. nov., and Geothrix limicola sp. nov., six novel members of Acidobacteriota isolated from soils.</title>
        <authorList>
            <person name="Itoh H."/>
            <person name="Sugisawa Y."/>
            <person name="Mise K."/>
            <person name="Xu Z."/>
            <person name="Kuniyasu M."/>
            <person name="Ushijima N."/>
            <person name="Kawano K."/>
            <person name="Kobayashi E."/>
            <person name="Shiratori Y."/>
            <person name="Masuda Y."/>
            <person name="Senoo K."/>
        </authorList>
    </citation>
    <scope>NUCLEOTIDE SEQUENCE [LARGE SCALE GENOMIC DNA]</scope>
    <source>
        <strain evidence="7">W79</strain>
    </source>
</reference>
<keyword evidence="5" id="KW-0479">Metal-binding</keyword>
<dbReference type="PIRSF" id="PIRSF006806">
    <property type="entry name" value="FTHF_cligase"/>
    <property type="match status" value="1"/>
</dbReference>
<evidence type="ECO:0000313" key="7">
    <source>
        <dbReference type="Proteomes" id="UP001238179"/>
    </source>
</evidence>
<keyword evidence="2 4" id="KW-0547">Nucleotide-binding</keyword>
<gene>
    <name evidence="6" type="ORF">METEAL_16000</name>
</gene>
<comment type="cofactor">
    <cofactor evidence="5">
        <name>Mg(2+)</name>
        <dbReference type="ChEBI" id="CHEBI:18420"/>
    </cofactor>
</comment>
<protein>
    <recommendedName>
        <fullName evidence="5">5-formyltetrahydrofolate cyclo-ligase</fullName>
        <ecNumber evidence="5">6.3.3.2</ecNumber>
    </recommendedName>
</protein>
<name>A0AA48K8L0_9BACT</name>
<dbReference type="EMBL" id="AP027080">
    <property type="protein sequence ID" value="BDU72426.1"/>
    <property type="molecule type" value="Genomic_DNA"/>
</dbReference>
<accession>A0AA48K8L0</accession>
<feature type="binding site" evidence="4">
    <location>
        <begin position="128"/>
        <end position="136"/>
    </location>
    <ligand>
        <name>ATP</name>
        <dbReference type="ChEBI" id="CHEBI:30616"/>
    </ligand>
</feature>
<dbReference type="GO" id="GO:0009396">
    <property type="term" value="P:folic acid-containing compound biosynthetic process"/>
    <property type="evidence" value="ECO:0007669"/>
    <property type="project" value="TreeGrafter"/>
</dbReference>
<dbReference type="AlphaFoldDB" id="A0AA48K8L0"/>
<dbReference type="InterPro" id="IPR024185">
    <property type="entry name" value="FTHF_cligase-like_sf"/>
</dbReference>
<dbReference type="PANTHER" id="PTHR23407:SF1">
    <property type="entry name" value="5-FORMYLTETRAHYDROFOLATE CYCLO-LIGASE"/>
    <property type="match status" value="1"/>
</dbReference>
<feature type="binding site" evidence="4">
    <location>
        <position position="57"/>
    </location>
    <ligand>
        <name>substrate</name>
    </ligand>
</feature>
<evidence type="ECO:0000256" key="4">
    <source>
        <dbReference type="PIRSR" id="PIRSR006806-1"/>
    </source>
</evidence>
<proteinExistence type="inferred from homology"/>
<dbReference type="KEGG" id="msil:METEAL_16000"/>
<evidence type="ECO:0000256" key="5">
    <source>
        <dbReference type="RuleBase" id="RU361279"/>
    </source>
</evidence>
<keyword evidence="3 4" id="KW-0067">ATP-binding</keyword>
<dbReference type="GO" id="GO:0035999">
    <property type="term" value="P:tetrahydrofolate interconversion"/>
    <property type="evidence" value="ECO:0007669"/>
    <property type="project" value="TreeGrafter"/>
</dbReference>
<evidence type="ECO:0000256" key="1">
    <source>
        <dbReference type="ARBA" id="ARBA00010638"/>
    </source>
</evidence>
<feature type="binding site" evidence="4">
    <location>
        <begin position="6"/>
        <end position="10"/>
    </location>
    <ligand>
        <name>ATP</name>
        <dbReference type="ChEBI" id="CHEBI:30616"/>
    </ligand>
</feature>
<keyword evidence="5" id="KW-0460">Magnesium</keyword>
<evidence type="ECO:0000313" key="6">
    <source>
        <dbReference type="EMBL" id="BDU72426.1"/>
    </source>
</evidence>
<dbReference type="EC" id="6.3.3.2" evidence="5"/>
<evidence type="ECO:0000256" key="3">
    <source>
        <dbReference type="ARBA" id="ARBA00022840"/>
    </source>
</evidence>
<dbReference type="InterPro" id="IPR002698">
    <property type="entry name" value="FTHF_cligase"/>
</dbReference>
<dbReference type="GO" id="GO:0005524">
    <property type="term" value="F:ATP binding"/>
    <property type="evidence" value="ECO:0007669"/>
    <property type="project" value="UniProtKB-KW"/>
</dbReference>
<keyword evidence="7" id="KW-1185">Reference proteome</keyword>
<dbReference type="PANTHER" id="PTHR23407">
    <property type="entry name" value="ATPASE INHIBITOR/5-FORMYLTETRAHYDROFOLATE CYCLO-LIGASE"/>
    <property type="match status" value="1"/>
</dbReference>
<dbReference type="Proteomes" id="UP001238179">
    <property type="component" value="Chromosome"/>
</dbReference>
<organism evidence="6 7">
    <name type="scientific">Mesoterricola silvestris</name>
    <dbReference type="NCBI Taxonomy" id="2927979"/>
    <lineage>
        <taxon>Bacteria</taxon>
        <taxon>Pseudomonadati</taxon>
        <taxon>Acidobacteriota</taxon>
        <taxon>Holophagae</taxon>
        <taxon>Holophagales</taxon>
        <taxon>Holophagaceae</taxon>
        <taxon>Mesoterricola</taxon>
    </lineage>
</organism>
<dbReference type="Pfam" id="PF01812">
    <property type="entry name" value="5-FTHF_cyc-lig"/>
    <property type="match status" value="1"/>
</dbReference>
<dbReference type="Gene3D" id="3.40.50.10420">
    <property type="entry name" value="NagB/RpiA/CoA transferase-like"/>
    <property type="match status" value="1"/>
</dbReference>
<dbReference type="GO" id="GO:0046872">
    <property type="term" value="F:metal ion binding"/>
    <property type="evidence" value="ECO:0007669"/>
    <property type="project" value="UniProtKB-KW"/>
</dbReference>
<dbReference type="InterPro" id="IPR037171">
    <property type="entry name" value="NagB/RpiA_transferase-like"/>
</dbReference>
<comment type="catalytic activity">
    <reaction evidence="5">
        <text>(6S)-5-formyl-5,6,7,8-tetrahydrofolate + ATP = (6R)-5,10-methenyltetrahydrofolate + ADP + phosphate</text>
        <dbReference type="Rhea" id="RHEA:10488"/>
        <dbReference type="ChEBI" id="CHEBI:30616"/>
        <dbReference type="ChEBI" id="CHEBI:43474"/>
        <dbReference type="ChEBI" id="CHEBI:57455"/>
        <dbReference type="ChEBI" id="CHEBI:57457"/>
        <dbReference type="ChEBI" id="CHEBI:456216"/>
        <dbReference type="EC" id="6.3.3.2"/>
    </reaction>
</comment>
<dbReference type="SUPFAM" id="SSF100950">
    <property type="entry name" value="NagB/RpiA/CoA transferase-like"/>
    <property type="match status" value="1"/>
</dbReference>
<dbReference type="NCBIfam" id="TIGR02727">
    <property type="entry name" value="MTHFS_bact"/>
    <property type="match status" value="1"/>
</dbReference>
<sequence>MPESGKAALRRHYLALRDGLDPLERALWSAQACRHLAAFCEARAIHSVAAFWPLGSEIDLRPLLDAHPFWTFHFPRIVEKAPPTLAWGPRPLGPGAWGLQEPLAAPHAVPPVQLVLVPGLAFAGDGHRLGYGRGFYDAVLPALGPGVVTLGTGFGVQHCPALPTGPGDVPVMGFADEAGVRLLP</sequence>
<dbReference type="GO" id="GO:0030272">
    <property type="term" value="F:5-formyltetrahydrofolate cyclo-ligase activity"/>
    <property type="evidence" value="ECO:0007669"/>
    <property type="project" value="UniProtKB-EC"/>
</dbReference>